<comment type="pathway">
    <text evidence="1 9">Amino-acid biosynthesis; L-tryptophan biosynthesis; L-tryptophan from chorismate: step 2/5.</text>
</comment>
<dbReference type="InterPro" id="IPR036320">
    <property type="entry name" value="Glycosyl_Trfase_fam3_N_dom_sf"/>
</dbReference>
<comment type="similarity">
    <text evidence="8">In the C-terminal section; belongs to the anthranilate phosphoribosyltransferase family.</text>
</comment>
<comment type="caution">
    <text evidence="9">Lacks conserved residue(s) required for the propagation of feature annotation.</text>
</comment>
<dbReference type="GO" id="GO:0000162">
    <property type="term" value="P:L-tryptophan biosynthetic process"/>
    <property type="evidence" value="ECO:0007669"/>
    <property type="project" value="UniProtKB-UniRule"/>
</dbReference>
<feature type="binding site" evidence="9">
    <location>
        <position position="229"/>
    </location>
    <ligand>
        <name>Mg(2+)</name>
        <dbReference type="ChEBI" id="CHEBI:18420"/>
        <label>2</label>
    </ligand>
</feature>
<dbReference type="FunFam" id="3.40.1030.10:FF:000002">
    <property type="entry name" value="Anthranilate phosphoribosyltransferase"/>
    <property type="match status" value="1"/>
</dbReference>
<evidence type="ECO:0000313" key="13">
    <source>
        <dbReference type="Proteomes" id="UP000184016"/>
    </source>
</evidence>
<evidence type="ECO:0000256" key="4">
    <source>
        <dbReference type="ARBA" id="ARBA00022679"/>
    </source>
</evidence>
<evidence type="ECO:0000259" key="11">
    <source>
        <dbReference type="Pfam" id="PF02885"/>
    </source>
</evidence>
<feature type="binding site" evidence="9">
    <location>
        <position position="83"/>
    </location>
    <ligand>
        <name>anthranilate</name>
        <dbReference type="ChEBI" id="CHEBI:16567"/>
        <label>1</label>
    </ligand>
</feature>
<keyword evidence="13" id="KW-1185">Reference proteome</keyword>
<keyword evidence="2 9" id="KW-0028">Amino-acid biosynthesis</keyword>
<dbReference type="AlphaFoldDB" id="A0A1M6MQF5"/>
<dbReference type="UniPathway" id="UPA00035">
    <property type="reaction ID" value="UER00041"/>
</dbReference>
<comment type="cofactor">
    <cofactor evidence="9">
        <name>Mg(2+)</name>
        <dbReference type="ChEBI" id="CHEBI:18420"/>
    </cofactor>
    <text evidence="9">Binds 2 magnesium ions per monomer.</text>
</comment>
<dbReference type="Gene3D" id="1.20.970.10">
    <property type="entry name" value="Transferase, Pyrimidine Nucleoside Phosphorylase, Chain C"/>
    <property type="match status" value="1"/>
</dbReference>
<evidence type="ECO:0000313" key="12">
    <source>
        <dbReference type="EMBL" id="SHJ85639.1"/>
    </source>
</evidence>
<dbReference type="OrthoDB" id="9806430at2"/>
<dbReference type="PANTHER" id="PTHR43285">
    <property type="entry name" value="ANTHRANILATE PHOSPHORIBOSYLTRANSFERASE"/>
    <property type="match status" value="1"/>
</dbReference>
<feature type="binding site" evidence="9">
    <location>
        <position position="95"/>
    </location>
    <ligand>
        <name>Mg(2+)</name>
        <dbReference type="ChEBI" id="CHEBI:18420"/>
        <label>1</label>
    </ligand>
</feature>
<dbReference type="NCBIfam" id="TIGR01245">
    <property type="entry name" value="trpD"/>
    <property type="match status" value="1"/>
</dbReference>
<dbReference type="Proteomes" id="UP000184016">
    <property type="component" value="Unassembled WGS sequence"/>
</dbReference>
<dbReference type="InterPro" id="IPR000312">
    <property type="entry name" value="Glycosyl_Trfase_fam3"/>
</dbReference>
<comment type="similarity">
    <text evidence="9">Belongs to the anthranilate phosphoribosyltransferase family.</text>
</comment>
<organism evidence="12 13">
    <name type="scientific">Alicyclobacillus tolerans</name>
    <dbReference type="NCBI Taxonomy" id="90970"/>
    <lineage>
        <taxon>Bacteria</taxon>
        <taxon>Bacillati</taxon>
        <taxon>Bacillota</taxon>
        <taxon>Bacilli</taxon>
        <taxon>Bacillales</taxon>
        <taxon>Alicyclobacillaceae</taxon>
        <taxon>Alicyclobacillus</taxon>
    </lineage>
</organism>
<protein>
    <recommendedName>
        <fullName evidence="9">Anthranilate phosphoribosyltransferase</fullName>
        <ecNumber evidence="9">2.4.2.18</ecNumber>
    </recommendedName>
</protein>
<dbReference type="GO" id="GO:0000287">
    <property type="term" value="F:magnesium ion binding"/>
    <property type="evidence" value="ECO:0007669"/>
    <property type="project" value="UniProtKB-UniRule"/>
</dbReference>
<evidence type="ECO:0000256" key="7">
    <source>
        <dbReference type="ARBA" id="ARBA00052328"/>
    </source>
</evidence>
<dbReference type="PANTHER" id="PTHR43285:SF2">
    <property type="entry name" value="ANTHRANILATE PHOSPHORIBOSYLTRANSFERASE"/>
    <property type="match status" value="1"/>
</dbReference>
<feature type="binding site" evidence="9">
    <location>
        <begin position="111"/>
        <end position="119"/>
    </location>
    <ligand>
        <name>5-phospho-alpha-D-ribose 1-diphosphate</name>
        <dbReference type="ChEBI" id="CHEBI:58017"/>
    </ligand>
</feature>
<dbReference type="RefSeq" id="WP_072873215.1">
    <property type="nucleotide sequence ID" value="NZ_FRAF01000004.1"/>
</dbReference>
<feature type="binding site" evidence="9">
    <location>
        <position position="114"/>
    </location>
    <ligand>
        <name>anthranilate</name>
        <dbReference type="ChEBI" id="CHEBI:16567"/>
        <label>1</label>
    </ligand>
</feature>
<keyword evidence="6 9" id="KW-0057">Aromatic amino acid biosynthesis</keyword>
<dbReference type="GO" id="GO:0005829">
    <property type="term" value="C:cytosol"/>
    <property type="evidence" value="ECO:0007669"/>
    <property type="project" value="TreeGrafter"/>
</dbReference>
<name>A0A1M6MQF5_9BACL</name>
<dbReference type="InterPro" id="IPR005940">
    <property type="entry name" value="Anthranilate_Pribosyl_Tfrase"/>
</dbReference>
<keyword evidence="9" id="KW-0479">Metal-binding</keyword>
<feature type="binding site" evidence="9">
    <location>
        <position position="229"/>
    </location>
    <ligand>
        <name>Mg(2+)</name>
        <dbReference type="ChEBI" id="CHEBI:18420"/>
        <label>1</label>
    </ligand>
</feature>
<keyword evidence="3 9" id="KW-0328">Glycosyltransferase</keyword>
<keyword evidence="5 9" id="KW-0822">Tryptophan biosynthesis</keyword>
<dbReference type="EMBL" id="FRAF01000004">
    <property type="protein sequence ID" value="SHJ85639.1"/>
    <property type="molecule type" value="Genomic_DNA"/>
</dbReference>
<evidence type="ECO:0000256" key="6">
    <source>
        <dbReference type="ARBA" id="ARBA00023141"/>
    </source>
</evidence>
<dbReference type="Gene3D" id="3.40.1030.10">
    <property type="entry name" value="Nucleoside phosphorylase/phosphoribosyltransferase catalytic domain"/>
    <property type="match status" value="1"/>
</dbReference>
<comment type="catalytic activity">
    <reaction evidence="7 9">
        <text>N-(5-phospho-beta-D-ribosyl)anthranilate + diphosphate = 5-phospho-alpha-D-ribose 1-diphosphate + anthranilate</text>
        <dbReference type="Rhea" id="RHEA:11768"/>
        <dbReference type="ChEBI" id="CHEBI:16567"/>
        <dbReference type="ChEBI" id="CHEBI:18277"/>
        <dbReference type="ChEBI" id="CHEBI:33019"/>
        <dbReference type="ChEBI" id="CHEBI:58017"/>
        <dbReference type="EC" id="2.4.2.18"/>
    </reaction>
</comment>
<feature type="binding site" evidence="9">
    <location>
        <position position="169"/>
    </location>
    <ligand>
        <name>anthranilate</name>
        <dbReference type="ChEBI" id="CHEBI:16567"/>
        <label>2</label>
    </ligand>
</feature>
<feature type="binding site" evidence="9">
    <location>
        <begin position="86"/>
        <end position="87"/>
    </location>
    <ligand>
        <name>5-phospho-alpha-D-ribose 1-diphosphate</name>
        <dbReference type="ChEBI" id="CHEBI:58017"/>
    </ligand>
</feature>
<keyword evidence="9" id="KW-0460">Magnesium</keyword>
<dbReference type="EC" id="2.4.2.18" evidence="9"/>
<gene>
    <name evidence="9" type="primary">trpD</name>
    <name evidence="12" type="ORF">SAMN05443507_104144</name>
</gene>
<evidence type="ECO:0000256" key="3">
    <source>
        <dbReference type="ARBA" id="ARBA00022676"/>
    </source>
</evidence>
<keyword evidence="4 9" id="KW-0808">Transferase</keyword>
<feature type="domain" description="Glycosyl transferase family 3" evidence="10">
    <location>
        <begin position="77"/>
        <end position="328"/>
    </location>
</feature>
<evidence type="ECO:0000256" key="8">
    <source>
        <dbReference type="ARBA" id="ARBA00061188"/>
    </source>
</evidence>
<dbReference type="STRING" id="1830138.SAMN05443507_104144"/>
<reference evidence="13" key="1">
    <citation type="submission" date="2016-11" db="EMBL/GenBank/DDBJ databases">
        <authorList>
            <person name="Varghese N."/>
            <person name="Submissions S."/>
        </authorList>
    </citation>
    <scope>NUCLEOTIDE SEQUENCE [LARGE SCALE GENOMIC DNA]</scope>
    <source>
        <strain evidence="13">USBA-503</strain>
    </source>
</reference>
<accession>A0A1M6MQF5</accession>
<dbReference type="Pfam" id="PF02885">
    <property type="entry name" value="Glycos_trans_3N"/>
    <property type="match status" value="1"/>
</dbReference>
<feature type="binding site" evidence="9">
    <location>
        <position position="83"/>
    </location>
    <ligand>
        <name>5-phospho-alpha-D-ribose 1-diphosphate</name>
        <dbReference type="ChEBI" id="CHEBI:58017"/>
    </ligand>
</feature>
<dbReference type="SUPFAM" id="SSF47648">
    <property type="entry name" value="Nucleoside phosphorylase/phosphoribosyltransferase N-terminal domain"/>
    <property type="match status" value="1"/>
</dbReference>
<dbReference type="Pfam" id="PF00591">
    <property type="entry name" value="Glycos_transf_3"/>
    <property type="match status" value="1"/>
</dbReference>
<sequence length="353" mass="37207">MSQSLVQDILQRLTKGETLSFPLAEAFTQTLMQGEVTEIQTAAVLTALAMRGETSDEIAAFASAMRSHSLRITAPENAIDTCGTGGDGRNTFNISTAAAIVAAAAGVPVAKHGNRSATSRSGSADVLEQLGVSVTLEPHQAEYCLNEAGICFLYARTYHPAMKYAAKPRQQLGFRTIFNILGPLTNPAHVKRQVIGVFKADLVPIVAEALLKLGSEHALVMHGSDGLDEFTLSGETLVAELCSGNIRNYTLTPEEVSLPRADVSELVGGDAADNARMMLDLFAQQRPGAILNAVLYNAAAALYVAGQSNSIREGVAVAQQILKSGAALAKLQQLVQSSQDAQTIGKAEEGIIS</sequence>
<feature type="binding site" evidence="9">
    <location>
        <position position="123"/>
    </location>
    <ligand>
        <name>5-phospho-alpha-D-ribose 1-diphosphate</name>
        <dbReference type="ChEBI" id="CHEBI:58017"/>
    </ligand>
</feature>
<evidence type="ECO:0000256" key="2">
    <source>
        <dbReference type="ARBA" id="ARBA00022605"/>
    </source>
</evidence>
<feature type="domain" description="Glycosyl transferase family 3 N-terminal" evidence="11">
    <location>
        <begin position="7"/>
        <end position="68"/>
    </location>
</feature>
<feature type="binding site" evidence="9">
    <location>
        <position position="228"/>
    </location>
    <ligand>
        <name>Mg(2+)</name>
        <dbReference type="ChEBI" id="CHEBI:18420"/>
        <label>2</label>
    </ligand>
</feature>
<proteinExistence type="inferred from homology"/>
<dbReference type="InterPro" id="IPR035902">
    <property type="entry name" value="Nuc_phospho_transferase"/>
</dbReference>
<dbReference type="SUPFAM" id="SSF52418">
    <property type="entry name" value="Nucleoside phosphorylase/phosphoribosyltransferase catalytic domain"/>
    <property type="match status" value="1"/>
</dbReference>
<dbReference type="InterPro" id="IPR017459">
    <property type="entry name" value="Glycosyl_Trfase_fam3_N_dom"/>
</dbReference>
<dbReference type="GO" id="GO:0004048">
    <property type="term" value="F:anthranilate phosphoribosyltransferase activity"/>
    <property type="evidence" value="ECO:0007669"/>
    <property type="project" value="UniProtKB-UniRule"/>
</dbReference>
<comment type="subunit">
    <text evidence="9">Homodimer.</text>
</comment>
<comment type="function">
    <text evidence="9">Catalyzes the transfer of the phosphoribosyl group of 5-phosphorylribose-1-pyrophosphate (PRPP) to anthranilate to yield N-(5'-phosphoribosyl)-anthranilate (PRA).</text>
</comment>
<evidence type="ECO:0000256" key="5">
    <source>
        <dbReference type="ARBA" id="ARBA00022822"/>
    </source>
</evidence>
<evidence type="ECO:0000256" key="1">
    <source>
        <dbReference type="ARBA" id="ARBA00004907"/>
    </source>
</evidence>
<dbReference type="HAMAP" id="MF_00211">
    <property type="entry name" value="TrpD"/>
    <property type="match status" value="1"/>
</dbReference>
<feature type="binding site" evidence="9">
    <location>
        <begin position="93"/>
        <end position="96"/>
    </location>
    <ligand>
        <name>5-phospho-alpha-D-ribose 1-diphosphate</name>
        <dbReference type="ChEBI" id="CHEBI:58017"/>
    </ligand>
</feature>
<evidence type="ECO:0000259" key="10">
    <source>
        <dbReference type="Pfam" id="PF00591"/>
    </source>
</evidence>
<feature type="binding site" evidence="9">
    <location>
        <position position="91"/>
    </location>
    <ligand>
        <name>5-phospho-alpha-D-ribose 1-diphosphate</name>
        <dbReference type="ChEBI" id="CHEBI:58017"/>
    </ligand>
</feature>
<evidence type="ECO:0000256" key="9">
    <source>
        <dbReference type="HAMAP-Rule" id="MF_00211"/>
    </source>
</evidence>